<dbReference type="PANTHER" id="PTHR45663:SF11">
    <property type="entry name" value="GEO12009P1"/>
    <property type="match status" value="1"/>
</dbReference>
<keyword evidence="5 9" id="KW-0676">Redox-active center</keyword>
<evidence type="ECO:0000256" key="8">
    <source>
        <dbReference type="PIRSR" id="PIRSR000077-1"/>
    </source>
</evidence>
<keyword evidence="12" id="KW-1185">Reference proteome</keyword>
<dbReference type="Gene3D" id="3.40.30.10">
    <property type="entry name" value="Glutaredoxin"/>
    <property type="match status" value="1"/>
</dbReference>
<evidence type="ECO:0000256" key="7">
    <source>
        <dbReference type="PIRNR" id="PIRNR000077"/>
    </source>
</evidence>
<evidence type="ECO:0000256" key="4">
    <source>
        <dbReference type="ARBA" id="ARBA00023157"/>
    </source>
</evidence>
<comment type="similarity">
    <text evidence="1 7">Belongs to the thioredoxin family.</text>
</comment>
<dbReference type="NCBIfam" id="TIGR01068">
    <property type="entry name" value="thioredoxin"/>
    <property type="match status" value="1"/>
</dbReference>
<dbReference type="eggNOG" id="COG3118">
    <property type="taxonomic scope" value="Bacteria"/>
</dbReference>
<dbReference type="InterPro" id="IPR005746">
    <property type="entry name" value="Thioredoxin"/>
</dbReference>
<dbReference type="PRINTS" id="PR00421">
    <property type="entry name" value="THIOREDOXIN"/>
</dbReference>
<dbReference type="SUPFAM" id="SSF52833">
    <property type="entry name" value="Thioredoxin-like"/>
    <property type="match status" value="1"/>
</dbReference>
<keyword evidence="4 9" id="KW-1015">Disulfide bond</keyword>
<feature type="active site" description="Nucleophile" evidence="8">
    <location>
        <position position="33"/>
    </location>
</feature>
<reference evidence="11" key="1">
    <citation type="submission" date="2007-10" db="EMBL/GenBank/DDBJ databases">
        <authorList>
            <person name="Fulton L."/>
            <person name="Clifton S."/>
            <person name="Fulton B."/>
            <person name="Xu J."/>
            <person name="Minx P."/>
            <person name="Pepin K.H."/>
            <person name="Johnson M."/>
            <person name="Thiruvilangam P."/>
            <person name="Bhonagiri V."/>
            <person name="Nash W.E."/>
            <person name="Mardis E.R."/>
            <person name="Wilson R.K."/>
        </authorList>
    </citation>
    <scope>NUCLEOTIDE SEQUENCE [LARGE SCALE GENOMIC DNA]</scope>
    <source>
        <strain evidence="11">DSM 17216</strain>
    </source>
</reference>
<accession>B0MZM5</accession>
<evidence type="ECO:0000256" key="5">
    <source>
        <dbReference type="ARBA" id="ARBA00023284"/>
    </source>
</evidence>
<keyword evidence="2" id="KW-0813">Transport</keyword>
<evidence type="ECO:0000256" key="1">
    <source>
        <dbReference type="ARBA" id="ARBA00008987"/>
    </source>
</evidence>
<keyword evidence="3" id="KW-0249">Electron transport</keyword>
<feature type="disulfide bond" description="Redox-active" evidence="9">
    <location>
        <begin position="30"/>
        <end position="33"/>
    </location>
</feature>
<reference evidence="11" key="2">
    <citation type="submission" date="2013-09" db="EMBL/GenBank/DDBJ databases">
        <title>Draft genome sequence of Alistipes putredinis (DSM 17216).</title>
        <authorList>
            <person name="Sudarsanam P."/>
            <person name="Ley R."/>
            <person name="Guruge J."/>
            <person name="Turnbaugh P.J."/>
            <person name="Mahowald M."/>
            <person name="Liep D."/>
            <person name="Gordon J."/>
        </authorList>
    </citation>
    <scope>NUCLEOTIDE SEQUENCE</scope>
    <source>
        <strain evidence="11">DSM 17216</strain>
    </source>
</reference>
<dbReference type="RefSeq" id="WP_004328642.1">
    <property type="nucleotide sequence ID" value="NZ_DS499577.1"/>
</dbReference>
<feature type="site" description="Contributes to redox potential value" evidence="8">
    <location>
        <position position="31"/>
    </location>
</feature>
<dbReference type="GeneID" id="73802983"/>
<dbReference type="PIRSF" id="PIRSF000077">
    <property type="entry name" value="Thioredoxin"/>
    <property type="match status" value="1"/>
</dbReference>
<feature type="site" description="Contributes to redox potential value" evidence="8">
    <location>
        <position position="32"/>
    </location>
</feature>
<evidence type="ECO:0000256" key="2">
    <source>
        <dbReference type="ARBA" id="ARBA00022448"/>
    </source>
</evidence>
<gene>
    <name evidence="11" type="primary">trxA</name>
    <name evidence="11" type="ORF">ALIPUT_02599</name>
</gene>
<evidence type="ECO:0000313" key="12">
    <source>
        <dbReference type="Proteomes" id="UP000005819"/>
    </source>
</evidence>
<dbReference type="InterPro" id="IPR013766">
    <property type="entry name" value="Thioredoxin_domain"/>
</dbReference>
<feature type="site" description="Deprotonates C-terminal active site Cys" evidence="8">
    <location>
        <position position="24"/>
    </location>
</feature>
<dbReference type="AlphaFoldDB" id="B0MZM5"/>
<dbReference type="InterPro" id="IPR036249">
    <property type="entry name" value="Thioredoxin-like_sf"/>
</dbReference>
<dbReference type="FunFam" id="3.40.30.10:FF:000001">
    <property type="entry name" value="Thioredoxin"/>
    <property type="match status" value="1"/>
</dbReference>
<dbReference type="GO" id="GO:0005829">
    <property type="term" value="C:cytosol"/>
    <property type="evidence" value="ECO:0007669"/>
    <property type="project" value="TreeGrafter"/>
</dbReference>
<evidence type="ECO:0000256" key="3">
    <source>
        <dbReference type="ARBA" id="ARBA00022982"/>
    </source>
</evidence>
<dbReference type="PANTHER" id="PTHR45663">
    <property type="entry name" value="GEO12009P1"/>
    <property type="match status" value="1"/>
</dbReference>
<dbReference type="CDD" id="cd02947">
    <property type="entry name" value="TRX_family"/>
    <property type="match status" value="1"/>
</dbReference>
<evidence type="ECO:0000259" key="10">
    <source>
        <dbReference type="PROSITE" id="PS51352"/>
    </source>
</evidence>
<feature type="domain" description="Thioredoxin" evidence="10">
    <location>
        <begin position="1"/>
        <end position="105"/>
    </location>
</feature>
<feature type="active site" description="Nucleophile" evidence="8">
    <location>
        <position position="30"/>
    </location>
</feature>
<comment type="caution">
    <text evidence="11">The sequence shown here is derived from an EMBL/GenBank/DDBJ whole genome shotgun (WGS) entry which is preliminary data.</text>
</comment>
<protein>
    <recommendedName>
        <fullName evidence="6 7">Thioredoxin</fullName>
    </recommendedName>
</protein>
<dbReference type="EMBL" id="ABFK02000020">
    <property type="protein sequence ID" value="EDS03061.1"/>
    <property type="molecule type" value="Genomic_DNA"/>
</dbReference>
<dbReference type="HOGENOM" id="CLU_090389_10_1_10"/>
<evidence type="ECO:0000313" key="11">
    <source>
        <dbReference type="EMBL" id="EDS03061.1"/>
    </source>
</evidence>
<evidence type="ECO:0000256" key="6">
    <source>
        <dbReference type="NCBIfam" id="TIGR01068"/>
    </source>
</evidence>
<evidence type="ECO:0000256" key="9">
    <source>
        <dbReference type="PIRSR" id="PIRSR000077-4"/>
    </source>
</evidence>
<organism evidence="11 12">
    <name type="scientific">Alistipes putredinis DSM 17216</name>
    <dbReference type="NCBI Taxonomy" id="445970"/>
    <lineage>
        <taxon>Bacteria</taxon>
        <taxon>Pseudomonadati</taxon>
        <taxon>Bacteroidota</taxon>
        <taxon>Bacteroidia</taxon>
        <taxon>Bacteroidales</taxon>
        <taxon>Rikenellaceae</taxon>
        <taxon>Alistipes</taxon>
    </lineage>
</organism>
<dbReference type="PROSITE" id="PS51352">
    <property type="entry name" value="THIOREDOXIN_2"/>
    <property type="match status" value="1"/>
</dbReference>
<dbReference type="Proteomes" id="UP000005819">
    <property type="component" value="Unassembled WGS sequence"/>
</dbReference>
<sequence>MIMIQATEKNFDELLSMEKPLMVDFGAEWCGPCKALAPMVAELAEAYKEQAVIAACDVEENNDIAVRYSIRNIPTVIFFKDGKEVGRQVGAIAKFVLEEKLKALL</sequence>
<dbReference type="GO" id="GO:0015035">
    <property type="term" value="F:protein-disulfide reductase activity"/>
    <property type="evidence" value="ECO:0007669"/>
    <property type="project" value="UniProtKB-UniRule"/>
</dbReference>
<dbReference type="GO" id="GO:0045454">
    <property type="term" value="P:cell redox homeostasis"/>
    <property type="evidence" value="ECO:0007669"/>
    <property type="project" value="TreeGrafter"/>
</dbReference>
<dbReference type="Pfam" id="PF00085">
    <property type="entry name" value="Thioredoxin"/>
    <property type="match status" value="1"/>
</dbReference>
<proteinExistence type="inferred from homology"/>
<name>B0MZM5_9BACT</name>